<evidence type="ECO:0000313" key="1">
    <source>
        <dbReference type="EMBL" id="PAU94474.1"/>
    </source>
</evidence>
<gene>
    <name evidence="1" type="ORF">CK503_06660</name>
</gene>
<dbReference type="Proteomes" id="UP000218831">
    <property type="component" value="Unassembled WGS sequence"/>
</dbReference>
<reference evidence="1 2" key="1">
    <citation type="submission" date="2017-08" db="EMBL/GenBank/DDBJ databases">
        <title>Aliifodinibius alkalisoli sp. nov., isolated from saline alkaline soil.</title>
        <authorList>
            <person name="Liu D."/>
            <person name="Zhang G."/>
        </authorList>
    </citation>
    <scope>NUCLEOTIDE SEQUENCE [LARGE SCALE GENOMIC DNA]</scope>
    <source>
        <strain evidence="1 2">WN023</strain>
    </source>
</reference>
<evidence type="ECO:0000313" key="2">
    <source>
        <dbReference type="Proteomes" id="UP000218831"/>
    </source>
</evidence>
<accession>A0A2A2GBW4</accession>
<comment type="caution">
    <text evidence="1">The sequence shown here is derived from an EMBL/GenBank/DDBJ whole genome shotgun (WGS) entry which is preliminary data.</text>
</comment>
<keyword evidence="2" id="KW-1185">Reference proteome</keyword>
<protein>
    <submittedName>
        <fullName evidence="1">Uncharacterized protein</fullName>
    </submittedName>
</protein>
<name>A0A2A2GBW4_9BACT</name>
<proteinExistence type="predicted"/>
<dbReference type="EMBL" id="NSKE01000004">
    <property type="protein sequence ID" value="PAU94474.1"/>
    <property type="molecule type" value="Genomic_DNA"/>
</dbReference>
<organism evidence="1 2">
    <name type="scientific">Fodinibius salipaludis</name>
    <dbReference type="NCBI Taxonomy" id="2032627"/>
    <lineage>
        <taxon>Bacteria</taxon>
        <taxon>Pseudomonadati</taxon>
        <taxon>Balneolota</taxon>
        <taxon>Balneolia</taxon>
        <taxon>Balneolales</taxon>
        <taxon>Balneolaceae</taxon>
        <taxon>Fodinibius</taxon>
    </lineage>
</organism>
<dbReference type="AlphaFoldDB" id="A0A2A2GBW4"/>
<sequence length="61" mass="7468">MCKNGFYNRVDEEKINAFVILYDRLVVTWRVCFWKHFKAPKLLWLNKLKLNQLKSTPYSLF</sequence>